<dbReference type="EMBL" id="CAJOBO010001682">
    <property type="protein sequence ID" value="CAF4400799.1"/>
    <property type="molecule type" value="Genomic_DNA"/>
</dbReference>
<evidence type="ECO:0000256" key="4">
    <source>
        <dbReference type="ARBA" id="ARBA00022989"/>
    </source>
</evidence>
<evidence type="ECO:0000313" key="18">
    <source>
        <dbReference type="EMBL" id="CAF4753067.1"/>
    </source>
</evidence>
<gene>
    <name evidence="13" type="ORF">GRG538_LOCUS20247</name>
    <name evidence="16" type="ORF">HFQ381_LOCUS20072</name>
    <name evidence="14" type="ORF">KIK155_LOCUS29670</name>
    <name evidence="12" type="ORF">LUA448_LOCUS12256</name>
    <name evidence="17" type="ORF">QYT958_LOCUS13017</name>
    <name evidence="11" type="ORF">TIS948_LOCUS19877</name>
    <name evidence="18" type="ORF">TOA249_LOCUS20509</name>
    <name evidence="15" type="ORF">UJA718_LOCUS14676</name>
</gene>
<sequence length="332" mass="37285">MSTPPSDALLIAYLKNVLAQINFYFGMFIFTFGIVGNILNILILSQRSLRKNPCVIIFLGSSIVGIIAIVSGLVSRVLSGVTADLSATVNWICKLRGFILFSSRAATFWLIMFASVDRWFLSSTNALRRQMSSMKNSLRGIGIITIISTIIHSQLFYCYEANRVGTPLQCFTKNTPCRLMNDLTFAIITILIPLIFLILFGLMTISNVRQTRSRVESAVLTIATFTTRGVTTQRRSKKADQHLFKMIFAQSVCFGSFTLPLAIDKLYGTLTKDIQKSALQTTIEDFIYQIVLISTYFPMGMPFYINTLSGGSVFRKATFNLKKRIIRKLMCK</sequence>
<evidence type="ECO:0000313" key="19">
    <source>
        <dbReference type="Proteomes" id="UP000663865"/>
    </source>
</evidence>
<dbReference type="EMBL" id="CAJNYV010005567">
    <property type="protein sequence ID" value="CAF3750405.1"/>
    <property type="molecule type" value="Genomic_DNA"/>
</dbReference>
<comment type="caution">
    <text evidence="14">The sequence shown here is derived from an EMBL/GenBank/DDBJ whole genome shotgun (WGS) entry which is preliminary data.</text>
</comment>
<proteinExistence type="predicted"/>
<evidence type="ECO:0000313" key="14">
    <source>
        <dbReference type="EMBL" id="CAF3750405.1"/>
    </source>
</evidence>
<feature type="transmembrane region" description="Helical" evidence="9">
    <location>
        <begin position="23"/>
        <end position="43"/>
    </location>
</feature>
<dbReference type="EMBL" id="CAJOBS010001689">
    <property type="protein sequence ID" value="CAF4753067.1"/>
    <property type="molecule type" value="Genomic_DNA"/>
</dbReference>
<dbReference type="InterPro" id="IPR000276">
    <property type="entry name" value="GPCR_Rhodpsn"/>
</dbReference>
<feature type="transmembrane region" description="Helical" evidence="9">
    <location>
        <begin position="55"/>
        <end position="78"/>
    </location>
</feature>
<organism evidence="14 19">
    <name type="scientific">Rotaria socialis</name>
    <dbReference type="NCBI Taxonomy" id="392032"/>
    <lineage>
        <taxon>Eukaryota</taxon>
        <taxon>Metazoa</taxon>
        <taxon>Spiralia</taxon>
        <taxon>Gnathifera</taxon>
        <taxon>Rotifera</taxon>
        <taxon>Eurotatoria</taxon>
        <taxon>Bdelloidea</taxon>
        <taxon>Philodinida</taxon>
        <taxon>Philodinidae</taxon>
        <taxon>Rotaria</taxon>
    </lineage>
</organism>
<keyword evidence="8" id="KW-0807">Transducer</keyword>
<feature type="domain" description="G-protein coupled receptors family 1 profile" evidence="10">
    <location>
        <begin position="36"/>
        <end position="305"/>
    </location>
</feature>
<dbReference type="Proteomes" id="UP000663865">
    <property type="component" value="Unassembled WGS sequence"/>
</dbReference>
<dbReference type="EMBL" id="CAJOBR010001630">
    <property type="protein sequence ID" value="CAF4623628.1"/>
    <property type="molecule type" value="Genomic_DNA"/>
</dbReference>
<dbReference type="AlphaFoldDB" id="A0A818YI50"/>
<dbReference type="Proteomes" id="UP000663873">
    <property type="component" value="Unassembled WGS sequence"/>
</dbReference>
<dbReference type="GO" id="GO:0007218">
    <property type="term" value="P:neuropeptide signaling pathway"/>
    <property type="evidence" value="ECO:0007669"/>
    <property type="project" value="TreeGrafter"/>
</dbReference>
<dbReference type="EMBL" id="CAJNYT010003324">
    <property type="protein sequence ID" value="CAF3551188.1"/>
    <property type="molecule type" value="Genomic_DNA"/>
</dbReference>
<dbReference type="PANTHER" id="PTHR24230:SF76">
    <property type="entry name" value="G-PROTEIN COUPLED RECEPTORS FAMILY 1 PROFILE DOMAIN-CONTAINING PROTEIN"/>
    <property type="match status" value="1"/>
</dbReference>
<comment type="subcellular location">
    <subcellularLocation>
        <location evidence="1">Cell membrane</location>
        <topology evidence="1">Multi-pass membrane protein</topology>
    </subcellularLocation>
</comment>
<feature type="transmembrane region" description="Helical" evidence="9">
    <location>
        <begin position="286"/>
        <end position="305"/>
    </location>
</feature>
<evidence type="ECO:0000256" key="3">
    <source>
        <dbReference type="ARBA" id="ARBA00022692"/>
    </source>
</evidence>
<dbReference type="EMBL" id="CAJOBP010002094">
    <property type="protein sequence ID" value="CAF4333859.1"/>
    <property type="molecule type" value="Genomic_DNA"/>
</dbReference>
<dbReference type="Proteomes" id="UP000663851">
    <property type="component" value="Unassembled WGS sequence"/>
</dbReference>
<evidence type="ECO:0000256" key="8">
    <source>
        <dbReference type="ARBA" id="ARBA00023224"/>
    </source>
</evidence>
<feature type="transmembrane region" description="Helical" evidence="9">
    <location>
        <begin position="243"/>
        <end position="263"/>
    </location>
</feature>
<evidence type="ECO:0000313" key="11">
    <source>
        <dbReference type="EMBL" id="CAF3317586.1"/>
    </source>
</evidence>
<dbReference type="Proteomes" id="UP000663838">
    <property type="component" value="Unassembled WGS sequence"/>
</dbReference>
<evidence type="ECO:0000256" key="2">
    <source>
        <dbReference type="ARBA" id="ARBA00022475"/>
    </source>
</evidence>
<evidence type="ECO:0000313" key="12">
    <source>
        <dbReference type="EMBL" id="CAF3342298.1"/>
    </source>
</evidence>
<keyword evidence="4 9" id="KW-1133">Transmembrane helix</keyword>
<evidence type="ECO:0000256" key="7">
    <source>
        <dbReference type="ARBA" id="ARBA00023170"/>
    </source>
</evidence>
<keyword evidence="2" id="KW-1003">Cell membrane</keyword>
<dbReference type="PANTHER" id="PTHR24230">
    <property type="entry name" value="G-PROTEIN COUPLED RECEPTOR"/>
    <property type="match status" value="1"/>
</dbReference>
<dbReference type="EMBL" id="CAJNYD010001517">
    <property type="protein sequence ID" value="CAF3342298.1"/>
    <property type="molecule type" value="Genomic_DNA"/>
</dbReference>
<evidence type="ECO:0000313" key="17">
    <source>
        <dbReference type="EMBL" id="CAF4623628.1"/>
    </source>
</evidence>
<dbReference type="PROSITE" id="PS50262">
    <property type="entry name" value="G_PROTEIN_RECEP_F1_2"/>
    <property type="match status" value="1"/>
</dbReference>
<feature type="transmembrane region" description="Helical" evidence="9">
    <location>
        <begin position="98"/>
        <end position="116"/>
    </location>
</feature>
<evidence type="ECO:0000256" key="6">
    <source>
        <dbReference type="ARBA" id="ARBA00023136"/>
    </source>
</evidence>
<evidence type="ECO:0000313" key="16">
    <source>
        <dbReference type="EMBL" id="CAF4400799.1"/>
    </source>
</evidence>
<reference evidence="14" key="1">
    <citation type="submission" date="2021-02" db="EMBL/GenBank/DDBJ databases">
        <authorList>
            <person name="Nowell W R."/>
        </authorList>
    </citation>
    <scope>NUCLEOTIDE SEQUENCE</scope>
</reference>
<dbReference type="Proteomes" id="UP000663872">
    <property type="component" value="Unassembled WGS sequence"/>
</dbReference>
<feature type="transmembrane region" description="Helical" evidence="9">
    <location>
        <begin position="137"/>
        <end position="157"/>
    </location>
</feature>
<dbReference type="SUPFAM" id="SSF81321">
    <property type="entry name" value="Family A G protein-coupled receptor-like"/>
    <property type="match status" value="1"/>
</dbReference>
<protein>
    <recommendedName>
        <fullName evidence="10">G-protein coupled receptors family 1 profile domain-containing protein</fullName>
    </recommendedName>
</protein>
<name>A0A818YI50_9BILA</name>
<keyword evidence="20" id="KW-1185">Reference proteome</keyword>
<dbReference type="GO" id="GO:0005886">
    <property type="term" value="C:plasma membrane"/>
    <property type="evidence" value="ECO:0007669"/>
    <property type="project" value="UniProtKB-SubCell"/>
</dbReference>
<evidence type="ECO:0000259" key="10">
    <source>
        <dbReference type="PROSITE" id="PS50262"/>
    </source>
</evidence>
<dbReference type="Proteomes" id="UP000663825">
    <property type="component" value="Unassembled WGS sequence"/>
</dbReference>
<evidence type="ECO:0000256" key="9">
    <source>
        <dbReference type="SAM" id="Phobius"/>
    </source>
</evidence>
<dbReference type="Pfam" id="PF00001">
    <property type="entry name" value="7tm_1"/>
    <property type="match status" value="1"/>
</dbReference>
<evidence type="ECO:0000313" key="13">
    <source>
        <dbReference type="EMBL" id="CAF3551188.1"/>
    </source>
</evidence>
<evidence type="ECO:0000313" key="15">
    <source>
        <dbReference type="EMBL" id="CAF4333859.1"/>
    </source>
</evidence>
<keyword evidence="5" id="KW-0297">G-protein coupled receptor</keyword>
<evidence type="ECO:0000256" key="1">
    <source>
        <dbReference type="ARBA" id="ARBA00004651"/>
    </source>
</evidence>
<dbReference type="EMBL" id="CAJNXB010003505">
    <property type="protein sequence ID" value="CAF3317586.1"/>
    <property type="molecule type" value="Genomic_DNA"/>
</dbReference>
<dbReference type="Proteomes" id="UP000663833">
    <property type="component" value="Unassembled WGS sequence"/>
</dbReference>
<dbReference type="Gene3D" id="1.20.1070.10">
    <property type="entry name" value="Rhodopsin 7-helix transmembrane proteins"/>
    <property type="match status" value="1"/>
</dbReference>
<dbReference type="Proteomes" id="UP000663848">
    <property type="component" value="Unassembled WGS sequence"/>
</dbReference>
<keyword evidence="3 9" id="KW-0812">Transmembrane</keyword>
<feature type="transmembrane region" description="Helical" evidence="9">
    <location>
        <begin position="183"/>
        <end position="205"/>
    </location>
</feature>
<dbReference type="OrthoDB" id="10034956at2759"/>
<keyword evidence="6 9" id="KW-0472">Membrane</keyword>
<evidence type="ECO:0000256" key="5">
    <source>
        <dbReference type="ARBA" id="ARBA00023040"/>
    </source>
</evidence>
<accession>A0A818YI50</accession>
<evidence type="ECO:0000313" key="20">
    <source>
        <dbReference type="Proteomes" id="UP000663873"/>
    </source>
</evidence>
<keyword evidence="7" id="KW-0675">Receptor</keyword>
<dbReference type="InterPro" id="IPR017452">
    <property type="entry name" value="GPCR_Rhodpsn_7TM"/>
</dbReference>
<dbReference type="GO" id="GO:0008528">
    <property type="term" value="F:G protein-coupled peptide receptor activity"/>
    <property type="evidence" value="ECO:0007669"/>
    <property type="project" value="TreeGrafter"/>
</dbReference>